<dbReference type="AlphaFoldDB" id="A0A9D1G2R2"/>
<dbReference type="InterPro" id="IPR009711">
    <property type="entry name" value="UPF0473"/>
</dbReference>
<reference evidence="7" key="1">
    <citation type="submission" date="2020-10" db="EMBL/GenBank/DDBJ databases">
        <authorList>
            <person name="Gilroy R."/>
        </authorList>
    </citation>
    <scope>NUCLEOTIDE SEQUENCE</scope>
    <source>
        <strain evidence="7">13766</strain>
    </source>
</reference>
<reference evidence="7" key="2">
    <citation type="journal article" date="2021" name="PeerJ">
        <title>Extensive microbial diversity within the chicken gut microbiome revealed by metagenomics and culture.</title>
        <authorList>
            <person name="Gilroy R."/>
            <person name="Ravi A."/>
            <person name="Getino M."/>
            <person name="Pursley I."/>
            <person name="Horton D.L."/>
            <person name="Alikhan N.F."/>
            <person name="Baker D."/>
            <person name="Gharbi K."/>
            <person name="Hall N."/>
            <person name="Watson M."/>
            <person name="Adriaenssens E.M."/>
            <person name="Foster-Nyarko E."/>
            <person name="Jarju S."/>
            <person name="Secka A."/>
            <person name="Antonio M."/>
            <person name="Oren A."/>
            <person name="Chaudhuri R.R."/>
            <person name="La Ragione R."/>
            <person name="Hildebrand F."/>
            <person name="Pallen M.J."/>
        </authorList>
    </citation>
    <scope>NUCLEOTIDE SEQUENCE</scope>
    <source>
        <strain evidence="7">13766</strain>
    </source>
</reference>
<protein>
    <recommendedName>
        <fullName evidence="5">Putative pre-16S rRNA nuclease</fullName>
        <ecNumber evidence="5">3.1.-.-</ecNumber>
    </recommendedName>
</protein>
<dbReference type="HAMAP" id="MF_00651">
    <property type="entry name" value="Nuclease_YqgF"/>
    <property type="match status" value="1"/>
</dbReference>
<organism evidence="7 8">
    <name type="scientific">Candidatus Alectryocaccomicrobium excrementavium</name>
    <dbReference type="NCBI Taxonomy" id="2840668"/>
    <lineage>
        <taxon>Bacteria</taxon>
        <taxon>Bacillati</taxon>
        <taxon>Bacillota</taxon>
        <taxon>Clostridia</taxon>
        <taxon>Candidatus Alectryocaccomicrobium</taxon>
    </lineage>
</organism>
<gene>
    <name evidence="7" type="primary">ruvX</name>
    <name evidence="7" type="ORF">IAA84_11850</name>
</gene>
<evidence type="ECO:0000256" key="2">
    <source>
        <dbReference type="ARBA" id="ARBA00022517"/>
    </source>
</evidence>
<sequence length="239" mass="26950">MKRILALDVGDKRTGVAVSDELGITAQGVETIQTRGLERDAARVAQLAGEYGTERILIGLPRKLDFSEGAQAEHSRAFGDKLAEMGFSVRYEDERLTTAMAQRALLEGDASRKRRRQVVDKIAAVLILQGFLDAGGWPEEDKEDAAMDGEMERDDIVELYDEDDNLVRFEHVMTIEYEGENYVLLAPLDEDEEGDEVIILRIEEQDGEEVYATLEDDDLINAVFSRYLEIVEEEDEDEN</sequence>
<evidence type="ECO:0000259" key="6">
    <source>
        <dbReference type="SMART" id="SM00732"/>
    </source>
</evidence>
<proteinExistence type="inferred from homology"/>
<keyword evidence="3 5" id="KW-0540">Nuclease</keyword>
<keyword evidence="2 5" id="KW-0690">Ribosome biogenesis</keyword>
<dbReference type="InterPro" id="IPR005227">
    <property type="entry name" value="YqgF"/>
</dbReference>
<accession>A0A9D1G2R2</accession>
<evidence type="ECO:0000256" key="4">
    <source>
        <dbReference type="ARBA" id="ARBA00022801"/>
    </source>
</evidence>
<dbReference type="GO" id="GO:0004518">
    <property type="term" value="F:nuclease activity"/>
    <property type="evidence" value="ECO:0007669"/>
    <property type="project" value="UniProtKB-KW"/>
</dbReference>
<feature type="domain" description="YqgF/RNase H-like" evidence="6">
    <location>
        <begin position="2"/>
        <end position="101"/>
    </location>
</feature>
<comment type="subcellular location">
    <subcellularLocation>
        <location evidence="5">Cytoplasm</location>
    </subcellularLocation>
</comment>
<dbReference type="SMART" id="SM00732">
    <property type="entry name" value="YqgFc"/>
    <property type="match status" value="1"/>
</dbReference>
<dbReference type="Pfam" id="PF06949">
    <property type="entry name" value="DUF1292"/>
    <property type="match status" value="1"/>
</dbReference>
<dbReference type="GO" id="GO:0016788">
    <property type="term" value="F:hydrolase activity, acting on ester bonds"/>
    <property type="evidence" value="ECO:0007669"/>
    <property type="project" value="UniProtKB-UniRule"/>
</dbReference>
<evidence type="ECO:0000256" key="1">
    <source>
        <dbReference type="ARBA" id="ARBA00022490"/>
    </source>
</evidence>
<evidence type="ECO:0000256" key="5">
    <source>
        <dbReference type="HAMAP-Rule" id="MF_00651"/>
    </source>
</evidence>
<comment type="similarity">
    <text evidence="5">Belongs to the YqgF HJR family.</text>
</comment>
<comment type="caution">
    <text evidence="7">The sequence shown here is derived from an EMBL/GenBank/DDBJ whole genome shotgun (WGS) entry which is preliminary data.</text>
</comment>
<dbReference type="CDD" id="cd16964">
    <property type="entry name" value="YqgF"/>
    <property type="match status" value="1"/>
</dbReference>
<dbReference type="Proteomes" id="UP000824140">
    <property type="component" value="Unassembled WGS sequence"/>
</dbReference>
<dbReference type="SUPFAM" id="SSF53098">
    <property type="entry name" value="Ribonuclease H-like"/>
    <property type="match status" value="1"/>
</dbReference>
<dbReference type="InterPro" id="IPR006641">
    <property type="entry name" value="YqgF/RNaseH-like_dom"/>
</dbReference>
<name>A0A9D1G2R2_9FIRM</name>
<evidence type="ECO:0000313" key="8">
    <source>
        <dbReference type="Proteomes" id="UP000824140"/>
    </source>
</evidence>
<dbReference type="EMBL" id="DVJN01000223">
    <property type="protein sequence ID" value="HIS93698.1"/>
    <property type="molecule type" value="Genomic_DNA"/>
</dbReference>
<dbReference type="NCBIfam" id="TIGR00250">
    <property type="entry name" value="RNAse_H_YqgF"/>
    <property type="match status" value="1"/>
</dbReference>
<dbReference type="PANTHER" id="PTHR33317">
    <property type="entry name" value="POLYNUCLEOTIDYL TRANSFERASE, RIBONUCLEASE H-LIKE SUPERFAMILY PROTEIN"/>
    <property type="match status" value="1"/>
</dbReference>
<dbReference type="InterPro" id="IPR037027">
    <property type="entry name" value="YqgF/RNaseH-like_dom_sf"/>
</dbReference>
<dbReference type="Gene3D" id="3.30.420.140">
    <property type="entry name" value="YqgF/RNase H-like domain"/>
    <property type="match status" value="1"/>
</dbReference>
<dbReference type="PANTHER" id="PTHR33317:SF4">
    <property type="entry name" value="POLYNUCLEOTIDYL TRANSFERASE, RIBONUCLEASE H-LIKE SUPERFAMILY PROTEIN"/>
    <property type="match status" value="1"/>
</dbReference>
<dbReference type="GO" id="GO:0000967">
    <property type="term" value="P:rRNA 5'-end processing"/>
    <property type="evidence" value="ECO:0007669"/>
    <property type="project" value="UniProtKB-UniRule"/>
</dbReference>
<evidence type="ECO:0000313" key="7">
    <source>
        <dbReference type="EMBL" id="HIS93698.1"/>
    </source>
</evidence>
<dbReference type="GO" id="GO:0005829">
    <property type="term" value="C:cytosol"/>
    <property type="evidence" value="ECO:0007669"/>
    <property type="project" value="TreeGrafter"/>
</dbReference>
<dbReference type="Pfam" id="PF03652">
    <property type="entry name" value="RuvX"/>
    <property type="match status" value="1"/>
</dbReference>
<keyword evidence="4 5" id="KW-0378">Hydrolase</keyword>
<evidence type="ECO:0000256" key="3">
    <source>
        <dbReference type="ARBA" id="ARBA00022722"/>
    </source>
</evidence>
<dbReference type="EC" id="3.1.-.-" evidence="5"/>
<dbReference type="InterPro" id="IPR012337">
    <property type="entry name" value="RNaseH-like_sf"/>
</dbReference>
<comment type="function">
    <text evidence="5">Could be a nuclease involved in processing of the 5'-end of pre-16S rRNA.</text>
</comment>
<keyword evidence="1 5" id="KW-0963">Cytoplasm</keyword>